<dbReference type="SMART" id="SM00248">
    <property type="entry name" value="ANK"/>
    <property type="match status" value="5"/>
</dbReference>
<dbReference type="InterPro" id="IPR002110">
    <property type="entry name" value="Ankyrin_rpt"/>
</dbReference>
<keyword evidence="2 3" id="KW-0040">ANK repeat</keyword>
<proteinExistence type="predicted"/>
<dbReference type="PRINTS" id="PR01415">
    <property type="entry name" value="ANKYRIN"/>
</dbReference>
<evidence type="ECO:0000313" key="4">
    <source>
        <dbReference type="EMBL" id="MDI1487259.1"/>
    </source>
</evidence>
<keyword evidence="5" id="KW-1185">Reference proteome</keyword>
<dbReference type="InterPro" id="IPR050745">
    <property type="entry name" value="Multifunctional_regulatory"/>
</dbReference>
<feature type="repeat" description="ANK" evidence="3">
    <location>
        <begin position="209"/>
        <end position="241"/>
    </location>
</feature>
<evidence type="ECO:0000256" key="1">
    <source>
        <dbReference type="ARBA" id="ARBA00022737"/>
    </source>
</evidence>
<comment type="caution">
    <text evidence="4">The sequence shown here is derived from an EMBL/GenBank/DDBJ whole genome shotgun (WGS) entry which is preliminary data.</text>
</comment>
<dbReference type="PANTHER" id="PTHR24189">
    <property type="entry name" value="MYOTROPHIN"/>
    <property type="match status" value="1"/>
</dbReference>
<dbReference type="PROSITE" id="PS50297">
    <property type="entry name" value="ANK_REP_REGION"/>
    <property type="match status" value="3"/>
</dbReference>
<dbReference type="SUPFAM" id="SSF48403">
    <property type="entry name" value="Ankyrin repeat"/>
    <property type="match status" value="1"/>
</dbReference>
<dbReference type="Proteomes" id="UP001161017">
    <property type="component" value="Unassembled WGS sequence"/>
</dbReference>
<dbReference type="InterPro" id="IPR036770">
    <property type="entry name" value="Ankyrin_rpt-contain_sf"/>
</dbReference>
<dbReference type="EMBL" id="JAPUFD010000005">
    <property type="protein sequence ID" value="MDI1487259.1"/>
    <property type="molecule type" value="Genomic_DNA"/>
</dbReference>
<evidence type="ECO:0000313" key="5">
    <source>
        <dbReference type="Proteomes" id="UP001161017"/>
    </source>
</evidence>
<dbReference type="PROSITE" id="PS50088">
    <property type="entry name" value="ANK_REPEAT"/>
    <property type="match status" value="3"/>
</dbReference>
<feature type="repeat" description="ANK" evidence="3">
    <location>
        <begin position="242"/>
        <end position="274"/>
    </location>
</feature>
<evidence type="ECO:0000256" key="2">
    <source>
        <dbReference type="ARBA" id="ARBA00023043"/>
    </source>
</evidence>
<evidence type="ECO:0008006" key="6">
    <source>
        <dbReference type="Google" id="ProtNLM"/>
    </source>
</evidence>
<keyword evidence="1" id="KW-0677">Repeat</keyword>
<gene>
    <name evidence="4" type="ORF">OHK93_006528</name>
</gene>
<accession>A0AA43TTM2</accession>
<name>A0AA43TTM2_9LECA</name>
<reference evidence="4" key="1">
    <citation type="journal article" date="2023" name="Genome Biol. Evol.">
        <title>First Whole Genome Sequence and Flow Cytometry Genome Size Data for the Lichen-Forming Fungus Ramalina farinacea (Ascomycota).</title>
        <authorList>
            <person name="Llewellyn T."/>
            <person name="Mian S."/>
            <person name="Hill R."/>
            <person name="Leitch I.J."/>
            <person name="Gaya E."/>
        </authorList>
    </citation>
    <scope>NUCLEOTIDE SEQUENCE</scope>
    <source>
        <strain evidence="4">LIQ254RAFAR</strain>
    </source>
</reference>
<dbReference type="PANTHER" id="PTHR24189:SF50">
    <property type="entry name" value="ANKYRIN REPEAT AND SOCS BOX PROTEIN 2"/>
    <property type="match status" value="1"/>
</dbReference>
<dbReference type="Pfam" id="PF12796">
    <property type="entry name" value="Ank_2"/>
    <property type="match status" value="2"/>
</dbReference>
<protein>
    <recommendedName>
        <fullName evidence="6">Fungal N-terminal domain-containing protein</fullName>
    </recommendedName>
</protein>
<dbReference type="AlphaFoldDB" id="A0AA43TTM2"/>
<dbReference type="Gene3D" id="1.25.40.20">
    <property type="entry name" value="Ankyrin repeat-containing domain"/>
    <property type="match status" value="1"/>
</dbReference>
<organism evidence="4 5">
    <name type="scientific">Ramalina farinacea</name>
    <dbReference type="NCBI Taxonomy" id="258253"/>
    <lineage>
        <taxon>Eukaryota</taxon>
        <taxon>Fungi</taxon>
        <taxon>Dikarya</taxon>
        <taxon>Ascomycota</taxon>
        <taxon>Pezizomycotina</taxon>
        <taxon>Lecanoromycetes</taxon>
        <taxon>OSLEUM clade</taxon>
        <taxon>Lecanoromycetidae</taxon>
        <taxon>Lecanorales</taxon>
        <taxon>Lecanorineae</taxon>
        <taxon>Ramalinaceae</taxon>
        <taxon>Ramalina</taxon>
    </lineage>
</organism>
<feature type="repeat" description="ANK" evidence="3">
    <location>
        <begin position="309"/>
        <end position="341"/>
    </location>
</feature>
<sequence>MEPLGAAASFITVLGTLIASTDRAYGLISGLRDAPKEVKSLGQEVLELKAVMANIKTASELDIQTQQAPSSSQLQDPLAHHIDRAQITLSAIEVMAKNLRKALPIQPPSDRSSQHGHRSPYTRIKSSVAACYSTQALTRDSKTGLAISENQLKNATVEFLRQSLLPYEREGAEEYNLSVLHRRVLGIEKGSFEEIVKKARTTINATDSFGKTPLLYASRRGDLEAVKSLVDNGADVNLSDSMRRSPLHMAARSRSIPIIKTLIKSGADPNAVNFLNESPAHYACYEEDSARLVRPFVDAQSDVNLPSKYGRTMLDIAAQSGYPALVKYLIDSGAKTEGSNPIYWELEPLGRAILYKNHGVIRALLGKGVKTDSVDVNQESILHFLARYADREVIQDFYCCEHLPVEAKCADTTNKNAERPVDIARNRADMDFLESFYEFLRFVREISCTAGAEDAD</sequence>
<evidence type="ECO:0000256" key="3">
    <source>
        <dbReference type="PROSITE-ProRule" id="PRU00023"/>
    </source>
</evidence>